<gene>
    <name evidence="8" type="ORF">LVJ82_04920</name>
</gene>
<evidence type="ECO:0000256" key="6">
    <source>
        <dbReference type="ARBA" id="ARBA00023136"/>
    </source>
</evidence>
<evidence type="ECO:0000256" key="7">
    <source>
        <dbReference type="SAM" id="Phobius"/>
    </source>
</evidence>
<evidence type="ECO:0000256" key="5">
    <source>
        <dbReference type="ARBA" id="ARBA00022989"/>
    </source>
</evidence>
<accession>A0ABY4EA71</accession>
<comment type="similarity">
    <text evidence="2">Belongs to the UPF0410 family.</text>
</comment>
<name>A0ABY4EA71_9NEIS</name>
<dbReference type="RefSeq" id="WP_058355791.1">
    <property type="nucleotide sequence ID" value="NZ_CABKVG010000008.1"/>
</dbReference>
<keyword evidence="4 7" id="KW-0812">Transmembrane</keyword>
<comment type="subcellular location">
    <subcellularLocation>
        <location evidence="1">Cell membrane</location>
        <topology evidence="1">Multi-pass membrane protein</topology>
    </subcellularLocation>
</comment>
<sequence length="84" mass="8938">MIGTIIVGFIVGLLARALHPGDDNIGWIWTILLGIAGSFVGGWIGQAAGWYQPGQAAGWVVSTIVAVVLLIVYYKIRGIKMGKK</sequence>
<feature type="transmembrane region" description="Helical" evidence="7">
    <location>
        <begin position="27"/>
        <end position="44"/>
    </location>
</feature>
<evidence type="ECO:0000256" key="1">
    <source>
        <dbReference type="ARBA" id="ARBA00004651"/>
    </source>
</evidence>
<keyword evidence="9" id="KW-1185">Reference proteome</keyword>
<dbReference type="EMBL" id="CP091511">
    <property type="protein sequence ID" value="UOO90327.1"/>
    <property type="molecule type" value="Genomic_DNA"/>
</dbReference>
<keyword evidence="5 7" id="KW-1133">Transmembrane helix</keyword>
<evidence type="ECO:0000256" key="4">
    <source>
        <dbReference type="ARBA" id="ARBA00022692"/>
    </source>
</evidence>
<feature type="transmembrane region" description="Helical" evidence="7">
    <location>
        <begin position="56"/>
        <end position="76"/>
    </location>
</feature>
<evidence type="ECO:0000256" key="2">
    <source>
        <dbReference type="ARBA" id="ARBA00011006"/>
    </source>
</evidence>
<reference evidence="8 9" key="1">
    <citation type="journal article" date="2022" name="Res Sq">
        <title>Evolution of multicellular longitudinally dividing oral cavity symbionts (Neisseriaceae).</title>
        <authorList>
            <person name="Nyongesa S."/>
            <person name="Weber P."/>
            <person name="Bernet E."/>
            <person name="Pullido F."/>
            <person name="Nieckarz M."/>
            <person name="Delaby M."/>
            <person name="Nieves C."/>
            <person name="Viehboeck T."/>
            <person name="Krause N."/>
            <person name="Rivera-Millot A."/>
            <person name="Nakamura A."/>
            <person name="Vischer N."/>
            <person name="VanNieuwenhze M."/>
            <person name="Brun Y."/>
            <person name="Cava F."/>
            <person name="Bulgheresi S."/>
            <person name="Veyrier F."/>
        </authorList>
    </citation>
    <scope>NUCLEOTIDE SEQUENCE [LARGE SCALE GENOMIC DNA]</scope>
    <source>
        <strain evidence="8 9">SN4</strain>
    </source>
</reference>
<organism evidence="8 9">
    <name type="scientific">Vitreoscilla massiliensis</name>
    <dbReference type="NCBI Taxonomy" id="1689272"/>
    <lineage>
        <taxon>Bacteria</taxon>
        <taxon>Pseudomonadati</taxon>
        <taxon>Pseudomonadota</taxon>
        <taxon>Betaproteobacteria</taxon>
        <taxon>Neisseriales</taxon>
        <taxon>Neisseriaceae</taxon>
        <taxon>Vitreoscilla</taxon>
    </lineage>
</organism>
<proteinExistence type="inferred from homology"/>
<dbReference type="PANTHER" id="PTHR33884:SF7">
    <property type="entry name" value="BSL8023 PROTEIN"/>
    <property type="match status" value="1"/>
</dbReference>
<dbReference type="PANTHER" id="PTHR33884">
    <property type="entry name" value="UPF0410 PROTEIN YMGE"/>
    <property type="match status" value="1"/>
</dbReference>
<keyword evidence="6 7" id="KW-0472">Membrane</keyword>
<evidence type="ECO:0000313" key="9">
    <source>
        <dbReference type="Proteomes" id="UP000832011"/>
    </source>
</evidence>
<dbReference type="Pfam" id="PF04226">
    <property type="entry name" value="Transgly_assoc"/>
    <property type="match status" value="1"/>
</dbReference>
<dbReference type="Proteomes" id="UP000832011">
    <property type="component" value="Chromosome"/>
</dbReference>
<keyword evidence="3" id="KW-1003">Cell membrane</keyword>
<evidence type="ECO:0000313" key="8">
    <source>
        <dbReference type="EMBL" id="UOO90327.1"/>
    </source>
</evidence>
<evidence type="ECO:0000256" key="3">
    <source>
        <dbReference type="ARBA" id="ARBA00022475"/>
    </source>
</evidence>
<protein>
    <submittedName>
        <fullName evidence="8">GlsB/YeaQ/YmgE family stress response membrane protein</fullName>
    </submittedName>
</protein>
<dbReference type="InterPro" id="IPR007341">
    <property type="entry name" value="Transgly_assoc"/>
</dbReference>